<comment type="caution">
    <text evidence="2">The sequence shown here is derived from an EMBL/GenBank/DDBJ whole genome shotgun (WGS) entry which is preliminary data.</text>
</comment>
<sequence>MNRPLVCEHLTAAFSDTDHRAAEWSAVLLQHHRDIRLEIDQIRTSVSAPDCHLHRIEARLRRLGRAVLMHLELESCCLDPAVQTHSGRGSEDLRRLRQGYEGLRRVLESTADFLQREKLSHHAPVLNGEQQTAILGLLAEIQERLEVEDGYYRRYGGARD</sequence>
<evidence type="ECO:0000313" key="3">
    <source>
        <dbReference type="Proteomes" id="UP001596422"/>
    </source>
</evidence>
<feature type="domain" description="Hemerythrin-like" evidence="1">
    <location>
        <begin position="27"/>
        <end position="149"/>
    </location>
</feature>
<accession>A0ABW2A226</accession>
<dbReference type="Proteomes" id="UP001596422">
    <property type="component" value="Unassembled WGS sequence"/>
</dbReference>
<reference evidence="3" key="1">
    <citation type="journal article" date="2019" name="Int. J. Syst. Evol. Microbiol.">
        <title>The Global Catalogue of Microorganisms (GCM) 10K type strain sequencing project: providing services to taxonomists for standard genome sequencing and annotation.</title>
        <authorList>
            <consortium name="The Broad Institute Genomics Platform"/>
            <consortium name="The Broad Institute Genome Sequencing Center for Infectious Disease"/>
            <person name="Wu L."/>
            <person name="Ma J."/>
        </authorList>
    </citation>
    <scope>NUCLEOTIDE SEQUENCE [LARGE SCALE GENOMIC DNA]</scope>
    <source>
        <strain evidence="3">NBRC 111756</strain>
    </source>
</reference>
<name>A0ABW2A226_9GAMM</name>
<evidence type="ECO:0000259" key="1">
    <source>
        <dbReference type="Pfam" id="PF01814"/>
    </source>
</evidence>
<proteinExistence type="predicted"/>
<dbReference type="Pfam" id="PF01814">
    <property type="entry name" value="Hemerythrin"/>
    <property type="match status" value="1"/>
</dbReference>
<gene>
    <name evidence="2" type="ORF">ACFQDL_16860</name>
</gene>
<evidence type="ECO:0000313" key="2">
    <source>
        <dbReference type="EMBL" id="MFC6671555.1"/>
    </source>
</evidence>
<keyword evidence="3" id="KW-1185">Reference proteome</keyword>
<dbReference type="EMBL" id="JBHSWE010000001">
    <property type="protein sequence ID" value="MFC6671555.1"/>
    <property type="molecule type" value="Genomic_DNA"/>
</dbReference>
<dbReference type="RefSeq" id="WP_379910058.1">
    <property type="nucleotide sequence ID" value="NZ_JBHSWE010000001.1"/>
</dbReference>
<protein>
    <submittedName>
        <fullName evidence="2">Hemerythrin domain-containing protein</fullName>
    </submittedName>
</protein>
<dbReference type="InterPro" id="IPR012312">
    <property type="entry name" value="Hemerythrin-like"/>
</dbReference>
<organism evidence="2 3">
    <name type="scientific">Marinobacterium aestuariivivens</name>
    <dbReference type="NCBI Taxonomy" id="1698799"/>
    <lineage>
        <taxon>Bacteria</taxon>
        <taxon>Pseudomonadati</taxon>
        <taxon>Pseudomonadota</taxon>
        <taxon>Gammaproteobacteria</taxon>
        <taxon>Oceanospirillales</taxon>
        <taxon>Oceanospirillaceae</taxon>
        <taxon>Marinobacterium</taxon>
    </lineage>
</organism>